<dbReference type="Gene3D" id="3.90.226.10">
    <property type="entry name" value="2-enoyl-CoA Hydratase, Chain A, domain 1"/>
    <property type="match status" value="1"/>
</dbReference>
<gene>
    <name evidence="2" type="ordered locus">Cpin_5294</name>
</gene>
<dbReference type="KEGG" id="cpi:Cpin_5294"/>
<evidence type="ECO:0000256" key="1">
    <source>
        <dbReference type="ARBA" id="ARBA00005254"/>
    </source>
</evidence>
<dbReference type="PANTHER" id="PTHR42964">
    <property type="entry name" value="ENOYL-COA HYDRATASE"/>
    <property type="match status" value="1"/>
</dbReference>
<evidence type="ECO:0000313" key="3">
    <source>
        <dbReference type="Proteomes" id="UP000002215"/>
    </source>
</evidence>
<dbReference type="RefSeq" id="WP_012792893.1">
    <property type="nucleotide sequence ID" value="NC_013132.1"/>
</dbReference>
<dbReference type="SUPFAM" id="SSF52096">
    <property type="entry name" value="ClpP/crotonase"/>
    <property type="match status" value="1"/>
</dbReference>
<evidence type="ECO:0000313" key="2">
    <source>
        <dbReference type="EMBL" id="ACU62725.1"/>
    </source>
</evidence>
<name>A0A979G8J3_CHIPD</name>
<dbReference type="EMBL" id="CP001699">
    <property type="protein sequence ID" value="ACU62725.1"/>
    <property type="molecule type" value="Genomic_DNA"/>
</dbReference>
<reference evidence="2 3" key="2">
    <citation type="journal article" date="2010" name="Stand. Genomic Sci.">
        <title>Complete genome sequence of Chitinophaga pinensis type strain (UQM 2034).</title>
        <authorList>
            <person name="Glavina Del Rio T."/>
            <person name="Abt B."/>
            <person name="Spring S."/>
            <person name="Lapidus A."/>
            <person name="Nolan M."/>
            <person name="Tice H."/>
            <person name="Copeland A."/>
            <person name="Cheng J.F."/>
            <person name="Chen F."/>
            <person name="Bruce D."/>
            <person name="Goodwin L."/>
            <person name="Pitluck S."/>
            <person name="Ivanova N."/>
            <person name="Mavromatis K."/>
            <person name="Mikhailova N."/>
            <person name="Pati A."/>
            <person name="Chen A."/>
            <person name="Palaniappan K."/>
            <person name="Land M."/>
            <person name="Hauser L."/>
            <person name="Chang Y.J."/>
            <person name="Jeffries C.D."/>
            <person name="Chain P."/>
            <person name="Saunders E."/>
            <person name="Detter J.C."/>
            <person name="Brettin T."/>
            <person name="Rohde M."/>
            <person name="Goker M."/>
            <person name="Bristow J."/>
            <person name="Eisen J.A."/>
            <person name="Markowitz V."/>
            <person name="Hugenholtz P."/>
            <person name="Kyrpides N.C."/>
            <person name="Klenk H.P."/>
            <person name="Lucas S."/>
        </authorList>
    </citation>
    <scope>NUCLEOTIDE SEQUENCE [LARGE SCALE GENOMIC DNA]</scope>
    <source>
        <strain evidence="3">ATCC 43595 / DSM 2588 / LMG 13176 / NBRC 15968 / NCIMB 11800 / UQM 2034</strain>
    </source>
</reference>
<sequence>MSYQTILFKQEGNVAFIQFYRPEAGNSINDQLIAELNEALQRCYTAATVVVLQGDAANFCTGADFQGINSLLKEGQAVNGHAALLYDIWRTIAEGPFVVVAHVKGKANAGGVGFVAAADIVIADTTARFSLSELLFGLFPACVLPFLVRKIGFQKAHYLTLMTKPITAVEASDAGLADVSGDNSDLLLQQHLGRLRLLNKAAVMKYKQYMNDFLKINREWQPSAIKANTDMFADAANLGRISRFVETGLLPWQESNPIHK</sequence>
<dbReference type="NCBIfam" id="NF005498">
    <property type="entry name" value="PRK07112.1"/>
    <property type="match status" value="1"/>
</dbReference>
<dbReference type="AlphaFoldDB" id="A0A979G8J3"/>
<comment type="similarity">
    <text evidence="1">Belongs to the enoyl-CoA hydratase/isomerase family.</text>
</comment>
<dbReference type="Pfam" id="PF00378">
    <property type="entry name" value="ECH_1"/>
    <property type="match status" value="1"/>
</dbReference>
<dbReference type="OrthoDB" id="9775794at2"/>
<reference evidence="3" key="1">
    <citation type="submission" date="2009-08" db="EMBL/GenBank/DDBJ databases">
        <title>The complete genome of Chitinophaga pinensis DSM 2588.</title>
        <authorList>
            <consortium name="US DOE Joint Genome Institute (JGI-PGF)"/>
            <person name="Lucas S."/>
            <person name="Copeland A."/>
            <person name="Lapidus A."/>
            <person name="Glavina del Rio T."/>
            <person name="Dalin E."/>
            <person name="Tice H."/>
            <person name="Bruce D."/>
            <person name="Goodwin L."/>
            <person name="Pitluck S."/>
            <person name="Kyrpides N."/>
            <person name="Mavromatis K."/>
            <person name="Ivanova N."/>
            <person name="Mikhailova N."/>
            <person name="Sims D."/>
            <person name="Meinche L."/>
            <person name="Brettin T."/>
            <person name="Detter J.C."/>
            <person name="Han C."/>
            <person name="Larimer F."/>
            <person name="Land M."/>
            <person name="Hauser L."/>
            <person name="Markowitz V."/>
            <person name="Cheng J.-F."/>
            <person name="Hugenholtz P."/>
            <person name="Woyke T."/>
            <person name="Wu D."/>
            <person name="Spring S."/>
            <person name="Klenk H.-P."/>
            <person name="Eisen J.A."/>
        </authorList>
    </citation>
    <scope>NUCLEOTIDE SEQUENCE [LARGE SCALE GENOMIC DNA]</scope>
    <source>
        <strain evidence="3">ATCC 43595 / DSM 2588 / LMG 13176 / NBRC 15968 / NCIMB 11800 / UQM 2034</strain>
    </source>
</reference>
<dbReference type="CDD" id="cd06558">
    <property type="entry name" value="crotonase-like"/>
    <property type="match status" value="1"/>
</dbReference>
<dbReference type="InterPro" id="IPR029045">
    <property type="entry name" value="ClpP/crotonase-like_dom_sf"/>
</dbReference>
<dbReference type="GO" id="GO:0003824">
    <property type="term" value="F:catalytic activity"/>
    <property type="evidence" value="ECO:0007669"/>
    <property type="project" value="UniProtKB-ARBA"/>
</dbReference>
<dbReference type="PANTHER" id="PTHR42964:SF1">
    <property type="entry name" value="POLYKETIDE BIOSYNTHESIS ENOYL-COA HYDRATASE PKSH-RELATED"/>
    <property type="match status" value="1"/>
</dbReference>
<dbReference type="InterPro" id="IPR051683">
    <property type="entry name" value="Enoyl-CoA_Hydratase/Isomerase"/>
</dbReference>
<proteinExistence type="inferred from homology"/>
<organism evidence="2 3">
    <name type="scientific">Chitinophaga pinensis (strain ATCC 43595 / DSM 2588 / LMG 13176 / NBRC 15968 / NCIMB 11800 / UQM 2034)</name>
    <dbReference type="NCBI Taxonomy" id="485918"/>
    <lineage>
        <taxon>Bacteria</taxon>
        <taxon>Pseudomonadati</taxon>
        <taxon>Bacteroidota</taxon>
        <taxon>Chitinophagia</taxon>
        <taxon>Chitinophagales</taxon>
        <taxon>Chitinophagaceae</taxon>
        <taxon>Chitinophaga</taxon>
    </lineage>
</organism>
<protein>
    <submittedName>
        <fullName evidence="2">Enoyl-CoA hydratase/isomerase</fullName>
    </submittedName>
</protein>
<dbReference type="Proteomes" id="UP000002215">
    <property type="component" value="Chromosome"/>
</dbReference>
<dbReference type="InterPro" id="IPR001753">
    <property type="entry name" value="Enoyl-CoA_hydra/iso"/>
</dbReference>
<accession>A0A979G8J3</accession>